<dbReference type="GO" id="GO:0080044">
    <property type="term" value="F:quercetin 7-O-glucosyltransferase activity"/>
    <property type="evidence" value="ECO:0007669"/>
    <property type="project" value="TreeGrafter"/>
</dbReference>
<feature type="domain" description="Retroviral polymerase SH3-like" evidence="3">
    <location>
        <begin position="55"/>
        <end position="90"/>
    </location>
</feature>
<evidence type="ECO:0000259" key="3">
    <source>
        <dbReference type="Pfam" id="PF25597"/>
    </source>
</evidence>
<dbReference type="PANTHER" id="PTHR11926">
    <property type="entry name" value="GLUCOSYL/GLUCURONOSYL TRANSFERASES"/>
    <property type="match status" value="1"/>
</dbReference>
<dbReference type="Proteomes" id="UP000886885">
    <property type="component" value="Chromosome 14D"/>
</dbReference>
<dbReference type="InterPro" id="IPR057670">
    <property type="entry name" value="SH3_retrovirus"/>
</dbReference>
<comment type="caution">
    <text evidence="4">The sequence shown here is derived from an EMBL/GenBank/DDBJ whole genome shotgun (WGS) entry which is preliminary data.</text>
</comment>
<dbReference type="InterPro" id="IPR002213">
    <property type="entry name" value="UDP_glucos_trans"/>
</dbReference>
<dbReference type="AlphaFoldDB" id="A0A8X7YH38"/>
<evidence type="ECO:0000256" key="2">
    <source>
        <dbReference type="ARBA" id="ARBA00022679"/>
    </source>
</evidence>
<protein>
    <recommendedName>
        <fullName evidence="3">Retroviral polymerase SH3-like domain-containing protein</fullName>
    </recommendedName>
</protein>
<dbReference type="OrthoDB" id="5835829at2759"/>
<dbReference type="EMBL" id="JAAWWB010000028">
    <property type="protein sequence ID" value="KAG6748832.1"/>
    <property type="molecule type" value="Genomic_DNA"/>
</dbReference>
<proteinExistence type="inferred from homology"/>
<sequence length="245" mass="27623">MEELAWGLKRGDCYFLWVVRASEESQLSKDFAEESSAKGTSQLFTYSLGKSQLTSEESKAYKLFNPITKNIVISRDVQFDKENTWDWKRTDANLFQDSDLYEDASYGTEEVFIGDRIIESHIQPPECEIHTEEQLQIPISHEGTIVPHDEGTSNIPQRQRIAPAWMNDYCSTALLHSGWNSSPEALSLGVPMVAMPQRTDQSTNAKYITDVWNMGVKAAVDAGNNRELHKRNIGGGERGGDQKKC</sequence>
<keyword evidence="2" id="KW-0808">Transferase</keyword>
<dbReference type="GO" id="GO:0080043">
    <property type="term" value="F:quercetin 3-O-glucosyltransferase activity"/>
    <property type="evidence" value="ECO:0007669"/>
    <property type="project" value="TreeGrafter"/>
</dbReference>
<comment type="similarity">
    <text evidence="1">Belongs to the UDP-glycosyltransferase family.</text>
</comment>
<dbReference type="Pfam" id="PF00201">
    <property type="entry name" value="UDPGT"/>
    <property type="match status" value="1"/>
</dbReference>
<dbReference type="Pfam" id="PF25597">
    <property type="entry name" value="SH3_retrovirus"/>
    <property type="match status" value="1"/>
</dbReference>
<reference evidence="4" key="1">
    <citation type="journal article" date="2020" name="bioRxiv">
        <title>Hybrid origin of Populus tomentosa Carr. identified through genome sequencing and phylogenomic analysis.</title>
        <authorList>
            <person name="An X."/>
            <person name="Gao K."/>
            <person name="Chen Z."/>
            <person name="Li J."/>
            <person name="Yang X."/>
            <person name="Yang X."/>
            <person name="Zhou J."/>
            <person name="Guo T."/>
            <person name="Zhao T."/>
            <person name="Huang S."/>
            <person name="Miao D."/>
            <person name="Khan W.U."/>
            <person name="Rao P."/>
            <person name="Ye M."/>
            <person name="Lei B."/>
            <person name="Liao W."/>
            <person name="Wang J."/>
            <person name="Ji L."/>
            <person name="Li Y."/>
            <person name="Guo B."/>
            <person name="Mustafa N.S."/>
            <person name="Li S."/>
            <person name="Yun Q."/>
            <person name="Keller S.R."/>
            <person name="Mao J."/>
            <person name="Zhang R."/>
            <person name="Strauss S.H."/>
        </authorList>
    </citation>
    <scope>NUCLEOTIDE SEQUENCE</scope>
    <source>
        <strain evidence="4">GM15</strain>
        <tissue evidence="4">Leaf</tissue>
    </source>
</reference>
<name>A0A8X7YH38_POPTO</name>
<dbReference type="PANTHER" id="PTHR11926:SF1540">
    <property type="entry name" value="GLYCOSYLTRANSFERASE"/>
    <property type="match status" value="1"/>
</dbReference>
<evidence type="ECO:0000256" key="1">
    <source>
        <dbReference type="ARBA" id="ARBA00009995"/>
    </source>
</evidence>
<keyword evidence="5" id="KW-1185">Reference proteome</keyword>
<evidence type="ECO:0000313" key="4">
    <source>
        <dbReference type="EMBL" id="KAG6748832.1"/>
    </source>
</evidence>
<accession>A0A8X7YH38</accession>
<gene>
    <name evidence="4" type="ORF">POTOM_048768</name>
</gene>
<organism evidence="4 5">
    <name type="scientific">Populus tomentosa</name>
    <name type="common">Chinese white poplar</name>
    <dbReference type="NCBI Taxonomy" id="118781"/>
    <lineage>
        <taxon>Eukaryota</taxon>
        <taxon>Viridiplantae</taxon>
        <taxon>Streptophyta</taxon>
        <taxon>Embryophyta</taxon>
        <taxon>Tracheophyta</taxon>
        <taxon>Spermatophyta</taxon>
        <taxon>Magnoliopsida</taxon>
        <taxon>eudicotyledons</taxon>
        <taxon>Gunneridae</taxon>
        <taxon>Pentapetalae</taxon>
        <taxon>rosids</taxon>
        <taxon>fabids</taxon>
        <taxon>Malpighiales</taxon>
        <taxon>Salicaceae</taxon>
        <taxon>Saliceae</taxon>
        <taxon>Populus</taxon>
    </lineage>
</organism>
<evidence type="ECO:0000313" key="5">
    <source>
        <dbReference type="Proteomes" id="UP000886885"/>
    </source>
</evidence>